<evidence type="ECO:0000313" key="1">
    <source>
        <dbReference type="EMBL" id="VUZ53031.1"/>
    </source>
</evidence>
<dbReference type="AlphaFoldDB" id="A0A564Z0K2"/>
<protein>
    <submittedName>
        <fullName evidence="1">Uncharacterized protein</fullName>
    </submittedName>
</protein>
<dbReference type="Proteomes" id="UP000321570">
    <property type="component" value="Unassembled WGS sequence"/>
</dbReference>
<name>A0A564Z0K2_HYMDI</name>
<accession>A0A564Z0K2</accession>
<evidence type="ECO:0000313" key="2">
    <source>
        <dbReference type="Proteomes" id="UP000321570"/>
    </source>
</evidence>
<dbReference type="EMBL" id="CABIJS010000544">
    <property type="protein sequence ID" value="VUZ53031.1"/>
    <property type="molecule type" value="Genomic_DNA"/>
</dbReference>
<sequence length="140" mass="16166">MKIPWFLAHEAAVISLYPYDSNPYLPYLDEFIDSPFSITVPFHFKVHLHSYLTCVLVQVTHKKCLCISAETRRQTRPSHTCSYRCPLIAFVPYLPLIRLNPHRGLIHTFRSKHLLVFCFKTGVSCKPLVIILTPTILKGQ</sequence>
<keyword evidence="2" id="KW-1185">Reference proteome</keyword>
<reference evidence="1 2" key="1">
    <citation type="submission" date="2019-07" db="EMBL/GenBank/DDBJ databases">
        <authorList>
            <person name="Jastrzebski P J."/>
            <person name="Paukszto L."/>
            <person name="Jastrzebski P J."/>
        </authorList>
    </citation>
    <scope>NUCLEOTIDE SEQUENCE [LARGE SCALE GENOMIC DNA]</scope>
    <source>
        <strain evidence="1 2">WMS-il1</strain>
    </source>
</reference>
<proteinExistence type="predicted"/>
<organism evidence="1 2">
    <name type="scientific">Hymenolepis diminuta</name>
    <name type="common">Rat tapeworm</name>
    <dbReference type="NCBI Taxonomy" id="6216"/>
    <lineage>
        <taxon>Eukaryota</taxon>
        <taxon>Metazoa</taxon>
        <taxon>Spiralia</taxon>
        <taxon>Lophotrochozoa</taxon>
        <taxon>Platyhelminthes</taxon>
        <taxon>Cestoda</taxon>
        <taxon>Eucestoda</taxon>
        <taxon>Cyclophyllidea</taxon>
        <taxon>Hymenolepididae</taxon>
        <taxon>Hymenolepis</taxon>
    </lineage>
</organism>
<gene>
    <name evidence="1" type="ORF">WMSIL1_LOCUS11481</name>
</gene>